<keyword evidence="3" id="KW-1185">Reference proteome</keyword>
<dbReference type="PROSITE" id="PS51725">
    <property type="entry name" value="ABM"/>
    <property type="match status" value="1"/>
</dbReference>
<dbReference type="RefSeq" id="WP_072765862.1">
    <property type="nucleotide sequence ID" value="NZ_FQYX01000041.1"/>
</dbReference>
<dbReference type="AlphaFoldDB" id="A0A1M6MFU8"/>
<keyword evidence="2" id="KW-0503">Monooxygenase</keyword>
<dbReference type="SUPFAM" id="SSF54909">
    <property type="entry name" value="Dimeric alpha+beta barrel"/>
    <property type="match status" value="1"/>
</dbReference>
<dbReference type="STRING" id="558155.SAMN04487911_1419"/>
<dbReference type="EMBL" id="FQYX01000041">
    <property type="protein sequence ID" value="SHJ82307.1"/>
    <property type="molecule type" value="Genomic_DNA"/>
</dbReference>
<protein>
    <submittedName>
        <fullName evidence="2">Quinol monooxygenase YgiN</fullName>
    </submittedName>
</protein>
<reference evidence="2 3" key="1">
    <citation type="submission" date="2016-11" db="EMBL/GenBank/DDBJ databases">
        <authorList>
            <person name="Jaros S."/>
            <person name="Januszkiewicz K."/>
            <person name="Wedrychowicz H."/>
        </authorList>
    </citation>
    <scope>NUCLEOTIDE SEQUENCE [LARGE SCALE GENOMIC DNA]</scope>
    <source>
        <strain evidence="2 3">CGMCC 1.8863</strain>
    </source>
</reference>
<accession>A0A1M6MFU8</accession>
<dbReference type="Pfam" id="PF03992">
    <property type="entry name" value="ABM"/>
    <property type="match status" value="1"/>
</dbReference>
<keyword evidence="2" id="KW-0560">Oxidoreductase</keyword>
<evidence type="ECO:0000259" key="1">
    <source>
        <dbReference type="PROSITE" id="PS51725"/>
    </source>
</evidence>
<gene>
    <name evidence="2" type="ORF">SAMN04487911_1419</name>
</gene>
<dbReference type="OrthoDB" id="1120859at2"/>
<dbReference type="InterPro" id="IPR007138">
    <property type="entry name" value="ABM_dom"/>
</dbReference>
<proteinExistence type="predicted"/>
<evidence type="ECO:0000313" key="2">
    <source>
        <dbReference type="EMBL" id="SHJ82307.1"/>
    </source>
</evidence>
<name>A0A1M6MFU8_9FLAO</name>
<feature type="domain" description="ABM" evidence="1">
    <location>
        <begin position="2"/>
        <end position="92"/>
    </location>
</feature>
<evidence type="ECO:0000313" key="3">
    <source>
        <dbReference type="Proteomes" id="UP000184231"/>
    </source>
</evidence>
<dbReference type="GO" id="GO:0004497">
    <property type="term" value="F:monooxygenase activity"/>
    <property type="evidence" value="ECO:0007669"/>
    <property type="project" value="UniProtKB-KW"/>
</dbReference>
<dbReference type="Proteomes" id="UP000184231">
    <property type="component" value="Unassembled WGS sequence"/>
</dbReference>
<organism evidence="2 3">
    <name type="scientific">Arenibacter nanhaiticus</name>
    <dbReference type="NCBI Taxonomy" id="558155"/>
    <lineage>
        <taxon>Bacteria</taxon>
        <taxon>Pseudomonadati</taxon>
        <taxon>Bacteroidota</taxon>
        <taxon>Flavobacteriia</taxon>
        <taxon>Flavobacteriales</taxon>
        <taxon>Flavobacteriaceae</taxon>
        <taxon>Arenibacter</taxon>
    </lineage>
</organism>
<dbReference type="InterPro" id="IPR011008">
    <property type="entry name" value="Dimeric_a/b-barrel"/>
</dbReference>
<dbReference type="Gene3D" id="3.30.70.100">
    <property type="match status" value="1"/>
</dbReference>
<sequence>MLIRIVKLSFKKENIKKFEVIFDTNKHLIRQVTGCNFLELYQDSEDSSLFFTYSYWDSQADLDNYRNSDFFKKQWSQTKPLFSEKPVAWSLIKKETLK</sequence>